<keyword evidence="3" id="KW-1185">Reference proteome</keyword>
<comment type="caution">
    <text evidence="2">The sequence shown here is derived from an EMBL/GenBank/DDBJ whole genome shotgun (WGS) entry which is preliminary data.</text>
</comment>
<name>A0A5C5UUA5_9BACT</name>
<dbReference type="RefSeq" id="WP_222434929.1">
    <property type="nucleotide sequence ID" value="NZ_SJPF01000006.1"/>
</dbReference>
<keyword evidence="1" id="KW-0472">Membrane</keyword>
<evidence type="ECO:0000256" key="1">
    <source>
        <dbReference type="SAM" id="Phobius"/>
    </source>
</evidence>
<accession>A0A5C5UUA5</accession>
<dbReference type="EMBL" id="SJPF01000006">
    <property type="protein sequence ID" value="TWT30014.1"/>
    <property type="molecule type" value="Genomic_DNA"/>
</dbReference>
<proteinExistence type="predicted"/>
<dbReference type="Proteomes" id="UP000318878">
    <property type="component" value="Unassembled WGS sequence"/>
</dbReference>
<gene>
    <name evidence="2" type="ORF">Enr8_46710</name>
</gene>
<sequence>MLMILVILLAIVALVLGILQLIYFIQVLMRMFSNDESTLGIICIVLTLCSGFGPLLTYIMGWVKMDKLQTQAIMPKWTTYLVAQLVITVLLMILLALLGPAN</sequence>
<organism evidence="2 3">
    <name type="scientific">Blastopirellula retiformator</name>
    <dbReference type="NCBI Taxonomy" id="2527970"/>
    <lineage>
        <taxon>Bacteria</taxon>
        <taxon>Pseudomonadati</taxon>
        <taxon>Planctomycetota</taxon>
        <taxon>Planctomycetia</taxon>
        <taxon>Pirellulales</taxon>
        <taxon>Pirellulaceae</taxon>
        <taxon>Blastopirellula</taxon>
    </lineage>
</organism>
<dbReference type="AlphaFoldDB" id="A0A5C5UUA5"/>
<keyword evidence="1" id="KW-0812">Transmembrane</keyword>
<protein>
    <submittedName>
        <fullName evidence="2">Uncharacterized protein</fullName>
    </submittedName>
</protein>
<feature type="transmembrane region" description="Helical" evidence="1">
    <location>
        <begin position="80"/>
        <end position="99"/>
    </location>
</feature>
<evidence type="ECO:0000313" key="3">
    <source>
        <dbReference type="Proteomes" id="UP000318878"/>
    </source>
</evidence>
<evidence type="ECO:0000313" key="2">
    <source>
        <dbReference type="EMBL" id="TWT30014.1"/>
    </source>
</evidence>
<feature type="transmembrane region" description="Helical" evidence="1">
    <location>
        <begin position="6"/>
        <end position="25"/>
    </location>
</feature>
<feature type="transmembrane region" description="Helical" evidence="1">
    <location>
        <begin position="37"/>
        <end position="60"/>
    </location>
</feature>
<reference evidence="2 3" key="1">
    <citation type="submission" date="2019-02" db="EMBL/GenBank/DDBJ databases">
        <title>Deep-cultivation of Planctomycetes and their phenomic and genomic characterization uncovers novel biology.</title>
        <authorList>
            <person name="Wiegand S."/>
            <person name="Jogler M."/>
            <person name="Boedeker C."/>
            <person name="Pinto D."/>
            <person name="Vollmers J."/>
            <person name="Rivas-Marin E."/>
            <person name="Kohn T."/>
            <person name="Peeters S.H."/>
            <person name="Heuer A."/>
            <person name="Rast P."/>
            <person name="Oberbeckmann S."/>
            <person name="Bunk B."/>
            <person name="Jeske O."/>
            <person name="Meyerdierks A."/>
            <person name="Storesund J.E."/>
            <person name="Kallscheuer N."/>
            <person name="Luecker S."/>
            <person name="Lage O.M."/>
            <person name="Pohl T."/>
            <person name="Merkel B.J."/>
            <person name="Hornburger P."/>
            <person name="Mueller R.-W."/>
            <person name="Bruemmer F."/>
            <person name="Labrenz M."/>
            <person name="Spormann A.M."/>
            <person name="Op Den Camp H."/>
            <person name="Overmann J."/>
            <person name="Amann R."/>
            <person name="Jetten M.S.M."/>
            <person name="Mascher T."/>
            <person name="Medema M.H."/>
            <person name="Devos D.P."/>
            <person name="Kaster A.-K."/>
            <person name="Ovreas L."/>
            <person name="Rohde M."/>
            <person name="Galperin M.Y."/>
            <person name="Jogler C."/>
        </authorList>
    </citation>
    <scope>NUCLEOTIDE SEQUENCE [LARGE SCALE GENOMIC DNA]</scope>
    <source>
        <strain evidence="2 3">Enr8</strain>
    </source>
</reference>
<keyword evidence="1" id="KW-1133">Transmembrane helix</keyword>